<dbReference type="PANTHER" id="PTHR11579:SF0">
    <property type="entry name" value="PROTEIN-L-ISOASPARTATE(D-ASPARTATE) O-METHYLTRANSFERASE"/>
    <property type="match status" value="1"/>
</dbReference>
<evidence type="ECO:0000256" key="7">
    <source>
        <dbReference type="ARBA" id="ARBA00022679"/>
    </source>
</evidence>
<comment type="caution">
    <text evidence="13">The sequence shown here is derived from an EMBL/GenBank/DDBJ whole genome shotgun (WGS) entry which is preliminary data.</text>
</comment>
<protein>
    <recommendedName>
        <fullName evidence="4">Protein-L-isoaspartate O-methyltransferase</fullName>
        <ecNumber evidence="3">2.1.1.77</ecNumber>
    </recommendedName>
    <alternativeName>
        <fullName evidence="11">L-isoaspartyl protein carboxyl methyltransferase</fullName>
    </alternativeName>
    <alternativeName>
        <fullName evidence="9">Protein L-isoaspartyl methyltransferase</fullName>
    </alternativeName>
    <alternativeName>
        <fullName evidence="10">Protein-beta-aspartate methyltransferase</fullName>
    </alternativeName>
</protein>
<gene>
    <name evidence="13" type="ORF">Scani_33990</name>
</gene>
<dbReference type="GO" id="GO:0005737">
    <property type="term" value="C:cytoplasm"/>
    <property type="evidence" value="ECO:0007669"/>
    <property type="project" value="UniProtKB-SubCell"/>
</dbReference>
<dbReference type="PANTHER" id="PTHR11579">
    <property type="entry name" value="PROTEIN-L-ISOASPARTATE O-METHYLTRANSFERASE"/>
    <property type="match status" value="1"/>
</dbReference>
<reference evidence="13 14" key="1">
    <citation type="submission" date="2019-12" db="EMBL/GenBank/DDBJ databases">
        <title>Whole genome shotgun sequence of Streptomyces caniferus NBRC 15389.</title>
        <authorList>
            <person name="Ichikawa N."/>
            <person name="Kimura A."/>
            <person name="Kitahashi Y."/>
            <person name="Komaki H."/>
            <person name="Tamura T."/>
        </authorList>
    </citation>
    <scope>NUCLEOTIDE SEQUENCE [LARGE SCALE GENOMIC DNA]</scope>
    <source>
        <strain evidence="13 14">NBRC 15389</strain>
    </source>
</reference>
<evidence type="ECO:0000256" key="11">
    <source>
        <dbReference type="ARBA" id="ARBA00031350"/>
    </source>
</evidence>
<evidence type="ECO:0000256" key="1">
    <source>
        <dbReference type="ARBA" id="ARBA00004496"/>
    </source>
</evidence>
<keyword evidence="6" id="KW-0489">Methyltransferase</keyword>
<comment type="subcellular location">
    <subcellularLocation>
        <location evidence="1">Cytoplasm</location>
    </subcellularLocation>
</comment>
<evidence type="ECO:0000256" key="3">
    <source>
        <dbReference type="ARBA" id="ARBA00011890"/>
    </source>
</evidence>
<evidence type="ECO:0000256" key="4">
    <source>
        <dbReference type="ARBA" id="ARBA00013346"/>
    </source>
</evidence>
<feature type="compositionally biased region" description="Basic and acidic residues" evidence="12">
    <location>
        <begin position="10"/>
        <end position="22"/>
    </location>
</feature>
<dbReference type="Pfam" id="PF01135">
    <property type="entry name" value="PCMT"/>
    <property type="match status" value="1"/>
</dbReference>
<dbReference type="RefSeq" id="WP_159476213.1">
    <property type="nucleotide sequence ID" value="NZ_BAAATH010000025.1"/>
</dbReference>
<dbReference type="SUPFAM" id="SSF53335">
    <property type="entry name" value="S-adenosyl-L-methionine-dependent methyltransferases"/>
    <property type="match status" value="1"/>
</dbReference>
<dbReference type="GO" id="GO:0032259">
    <property type="term" value="P:methylation"/>
    <property type="evidence" value="ECO:0007669"/>
    <property type="project" value="UniProtKB-KW"/>
</dbReference>
<evidence type="ECO:0000256" key="9">
    <source>
        <dbReference type="ARBA" id="ARBA00030757"/>
    </source>
</evidence>
<evidence type="ECO:0000256" key="12">
    <source>
        <dbReference type="SAM" id="MobiDB-lite"/>
    </source>
</evidence>
<dbReference type="CDD" id="cd02440">
    <property type="entry name" value="AdoMet_MTases"/>
    <property type="match status" value="1"/>
</dbReference>
<evidence type="ECO:0000256" key="10">
    <source>
        <dbReference type="ARBA" id="ARBA00031323"/>
    </source>
</evidence>
<dbReference type="OrthoDB" id="5143400at2"/>
<name>A0A640S9L8_9ACTN</name>
<evidence type="ECO:0000256" key="6">
    <source>
        <dbReference type="ARBA" id="ARBA00022603"/>
    </source>
</evidence>
<dbReference type="EMBL" id="BLIN01000004">
    <property type="protein sequence ID" value="GFE07131.1"/>
    <property type="molecule type" value="Genomic_DNA"/>
</dbReference>
<evidence type="ECO:0000256" key="2">
    <source>
        <dbReference type="ARBA" id="ARBA00005369"/>
    </source>
</evidence>
<feature type="region of interest" description="Disordered" evidence="12">
    <location>
        <begin position="320"/>
        <end position="343"/>
    </location>
</feature>
<dbReference type="InterPro" id="IPR029063">
    <property type="entry name" value="SAM-dependent_MTases_sf"/>
</dbReference>
<comment type="similarity">
    <text evidence="2">Belongs to the methyltransferase superfamily. L-isoaspartyl/D-aspartyl protein methyltransferase family.</text>
</comment>
<evidence type="ECO:0000256" key="5">
    <source>
        <dbReference type="ARBA" id="ARBA00022490"/>
    </source>
</evidence>
<keyword evidence="7" id="KW-0808">Transferase</keyword>
<dbReference type="Proteomes" id="UP000435837">
    <property type="component" value="Unassembled WGS sequence"/>
</dbReference>
<feature type="compositionally biased region" description="Polar residues" evidence="12">
    <location>
        <begin position="321"/>
        <end position="333"/>
    </location>
</feature>
<dbReference type="GO" id="GO:0004719">
    <property type="term" value="F:protein-L-isoaspartate (D-aspartate) O-methyltransferase activity"/>
    <property type="evidence" value="ECO:0007669"/>
    <property type="project" value="UniProtKB-EC"/>
</dbReference>
<organism evidence="13 14">
    <name type="scientific">Streptomyces caniferus</name>
    <dbReference type="NCBI Taxonomy" id="285557"/>
    <lineage>
        <taxon>Bacteria</taxon>
        <taxon>Bacillati</taxon>
        <taxon>Actinomycetota</taxon>
        <taxon>Actinomycetes</taxon>
        <taxon>Kitasatosporales</taxon>
        <taxon>Streptomycetaceae</taxon>
        <taxon>Streptomyces</taxon>
    </lineage>
</organism>
<proteinExistence type="inferred from homology"/>
<dbReference type="AlphaFoldDB" id="A0A640S9L8"/>
<keyword evidence="5" id="KW-0963">Cytoplasm</keyword>
<evidence type="ECO:0000256" key="8">
    <source>
        <dbReference type="ARBA" id="ARBA00022691"/>
    </source>
</evidence>
<evidence type="ECO:0000313" key="14">
    <source>
        <dbReference type="Proteomes" id="UP000435837"/>
    </source>
</evidence>
<dbReference type="EC" id="2.1.1.77" evidence="3"/>
<dbReference type="InterPro" id="IPR000682">
    <property type="entry name" value="PCMT"/>
</dbReference>
<accession>A0A640S9L8</accession>
<keyword evidence="8" id="KW-0949">S-adenosyl-L-methionine</keyword>
<evidence type="ECO:0000313" key="13">
    <source>
        <dbReference type="EMBL" id="GFE07131.1"/>
    </source>
</evidence>
<sequence>MSAVALAAEHVPERHYTHHEGRGPTPHRSNPVVIHRELTTLDLRPHMRVAEYGTGSAYSTELIARLVGPEGQVTSLDIDAYLTRWANIILAERGLENTRCFTADGTAGFRERAPYDRMVAWCTPPLLPKAWTDQVVGGGLIVAPLPIADVPNMTVVAKVRVRNDEPVVEAVFTGGYIEATASPKGDLDLPGRWVDWENRVPGPSWISLAWRAQDDRLHTGARTALDRLLNAAHTEPYEGGDVDVDWPSWRTFAAALGNPQLTMAGLRPDLWAIGHSTTESAAVIQQDGVILADSPDSPSLFALRDWLTAWENADRPAPETYTPTLIPTGNGQSPAGWHLRLSH</sequence>
<feature type="region of interest" description="Disordered" evidence="12">
    <location>
        <begin position="10"/>
        <end position="30"/>
    </location>
</feature>
<dbReference type="Gene3D" id="3.40.50.150">
    <property type="entry name" value="Vaccinia Virus protein VP39"/>
    <property type="match status" value="1"/>
</dbReference>